<evidence type="ECO:0000313" key="2">
    <source>
        <dbReference type="EMBL" id="GFG50002.1"/>
    </source>
</evidence>
<protein>
    <recommendedName>
        <fullName evidence="4">Methyltransferase domain-containing protein</fullName>
    </recommendedName>
</protein>
<organism evidence="2 3">
    <name type="scientific">Mycolicibacterium agri</name>
    <name type="common">Mycobacterium agri</name>
    <dbReference type="NCBI Taxonomy" id="36811"/>
    <lineage>
        <taxon>Bacteria</taxon>
        <taxon>Bacillati</taxon>
        <taxon>Actinomycetota</taxon>
        <taxon>Actinomycetes</taxon>
        <taxon>Mycobacteriales</taxon>
        <taxon>Mycobacteriaceae</taxon>
        <taxon>Mycolicibacterium</taxon>
    </lineage>
</organism>
<dbReference type="EMBL" id="BLKS01000001">
    <property type="protein sequence ID" value="GFG50002.1"/>
    <property type="molecule type" value="Genomic_DNA"/>
</dbReference>
<evidence type="ECO:0000313" key="3">
    <source>
        <dbReference type="Proteomes" id="UP000465302"/>
    </source>
</evidence>
<dbReference type="Proteomes" id="UP000465302">
    <property type="component" value="Unassembled WGS sequence"/>
</dbReference>
<dbReference type="SUPFAM" id="SSF53335">
    <property type="entry name" value="S-adenosyl-L-methionine-dependent methyltransferases"/>
    <property type="match status" value="1"/>
</dbReference>
<reference evidence="2 3" key="1">
    <citation type="journal article" date="2019" name="Emerg. Microbes Infect.">
        <title>Comprehensive subspecies identification of 175 nontuberculous mycobacteria species based on 7547 genomic profiles.</title>
        <authorList>
            <person name="Matsumoto Y."/>
            <person name="Kinjo T."/>
            <person name="Motooka D."/>
            <person name="Nabeya D."/>
            <person name="Jung N."/>
            <person name="Uechi K."/>
            <person name="Horii T."/>
            <person name="Iida T."/>
            <person name="Fujita J."/>
            <person name="Nakamura S."/>
        </authorList>
    </citation>
    <scope>NUCLEOTIDE SEQUENCE [LARGE SCALE GENOMIC DNA]</scope>
    <source>
        <strain evidence="2 3">JCM 6377</strain>
    </source>
</reference>
<evidence type="ECO:0008006" key="4">
    <source>
        <dbReference type="Google" id="ProtNLM"/>
    </source>
</evidence>
<dbReference type="InterPro" id="IPR029063">
    <property type="entry name" value="SAM-dependent_MTases_sf"/>
</dbReference>
<sequence length="116" mass="11851">MTSDTETVDVAVVAKHRAMWATGDYPRLAAELVAPLGPVLVEALGIGPGDRVLDVAAGTGNAAIPAARTGASVVASDLTRSCCRRARPSPPNTASRWSGARPTLTHCRSAPTSSTS</sequence>
<dbReference type="AlphaFoldDB" id="A0A7I9VX14"/>
<name>A0A7I9VX14_MYCAG</name>
<gene>
    <name evidence="2" type="ORF">MAGR_14430</name>
</gene>
<comment type="caution">
    <text evidence="2">The sequence shown here is derived from an EMBL/GenBank/DDBJ whole genome shotgun (WGS) entry which is preliminary data.</text>
</comment>
<dbReference type="CDD" id="cd02440">
    <property type="entry name" value="AdoMet_MTases"/>
    <property type="match status" value="1"/>
</dbReference>
<dbReference type="Gene3D" id="3.40.50.150">
    <property type="entry name" value="Vaccinia Virus protein VP39"/>
    <property type="match status" value="1"/>
</dbReference>
<accession>A0A7I9VX14</accession>
<feature type="region of interest" description="Disordered" evidence="1">
    <location>
        <begin position="84"/>
        <end position="116"/>
    </location>
</feature>
<proteinExistence type="predicted"/>
<evidence type="ECO:0000256" key="1">
    <source>
        <dbReference type="SAM" id="MobiDB-lite"/>
    </source>
</evidence>